<feature type="region of interest" description="Disordered" evidence="1">
    <location>
        <begin position="185"/>
        <end position="216"/>
    </location>
</feature>
<feature type="compositionally biased region" description="Basic and acidic residues" evidence="1">
    <location>
        <begin position="356"/>
        <end position="371"/>
    </location>
</feature>
<feature type="region of interest" description="Disordered" evidence="1">
    <location>
        <begin position="721"/>
        <end position="740"/>
    </location>
</feature>
<name>A0A7I8L650_SPIIN</name>
<feature type="region of interest" description="Disordered" evidence="1">
    <location>
        <begin position="828"/>
        <end position="859"/>
    </location>
</feature>
<reference evidence="2" key="1">
    <citation type="submission" date="2020-02" db="EMBL/GenBank/DDBJ databases">
        <authorList>
            <person name="Scholz U."/>
            <person name="Mascher M."/>
            <person name="Fiebig A."/>
        </authorList>
    </citation>
    <scope>NUCLEOTIDE SEQUENCE</scope>
</reference>
<evidence type="ECO:0000313" key="2">
    <source>
        <dbReference type="EMBL" id="CAA7405370.1"/>
    </source>
</evidence>
<organism evidence="2 3">
    <name type="scientific">Spirodela intermedia</name>
    <name type="common">Intermediate duckweed</name>
    <dbReference type="NCBI Taxonomy" id="51605"/>
    <lineage>
        <taxon>Eukaryota</taxon>
        <taxon>Viridiplantae</taxon>
        <taxon>Streptophyta</taxon>
        <taxon>Embryophyta</taxon>
        <taxon>Tracheophyta</taxon>
        <taxon>Spermatophyta</taxon>
        <taxon>Magnoliopsida</taxon>
        <taxon>Liliopsida</taxon>
        <taxon>Araceae</taxon>
        <taxon>Lemnoideae</taxon>
        <taxon>Spirodela</taxon>
    </lineage>
</organism>
<feature type="region of interest" description="Disordered" evidence="1">
    <location>
        <begin position="568"/>
        <end position="667"/>
    </location>
</feature>
<sequence length="1335" mass="144071">MVGNPRSELASSITEGSSLTAAFCNGQRGSYSGASLERSGSFRESIDSRVLSSGAGGNRTTSPVTAAEIPSPSQFLILDFLSLGDQKYSRAGELRRVIGVSPEDHSFGIVQSKPLTPAAAEELKRFKASVSETTSKARDRTRLLLESITKLDRYRGLISRKRQRSDISSSEKSGSANLMKMGSQIHQSPSDLAAQRLEERSKSTVPNKRMRTSVAEVRAEGRGTVPLRQGPPVDKEKNTLVDKDKNMLRACNGSLMPAEDKIRVLPGGEGWDKKMKRKRSVGPLVARPIDGDRDFKSSSQQRLNIESRARPSDGLSFRQGSSGVTGTNKTESSSQPNVPGNRAISRGEFDNASLPNDRKERLGALDKERGIAKGGNKSSIREDSQLGSQSPLTKGKGSRGPRTGSSAIMNSSSNFQRTPVGIDGWDQTSCLSKVQCGSGANNRKNSLPAVSTSSPVTQWGNQRLSKNTRTRRTNLVSPVQNHDEPMILAEGVSSDVGGRAVAEATGITLSRSLSNTQQIKIKLDSVLSPSTVSESEESIAVENKYKDKGAHTSEMEDGVVSALQKVTTSMLPAKKNRPPREETGEGVRRPGRSGRGSSQFKGGAHLSKEKMESVDPSRPLRIGRPSSDISKVGRPPSKKMSERKSYGRPAHVINNGSSELTGEPDDDHNELLLAADSARKASSQSCSSSFWTKIEQIKFLEDVDGGCSVMADADCNTIGERGAHQPLSSTQTLSNPEGMDNTKRIVSGKFEPDRWLQNIFPLSQRLLAAFIEEDENGTIDYGTRREDSMQFASDYACHVTTGHGSFEAKNADKIVSEYESELSFLTRKNGSRDSSCNGYSGSSNFRSPDSQPFSYSDEPLQENNIHGARSEYGQDSIGRASVMGSDMSCSTFECQYSQRRLDDKILMELQNIGLLLDMVPGLDEGEDDELDRDLSTLKGKLYEQMKIKKARLYQLDKAVQNAREVNERKLEKIAMDKLVEMAYKKYLGIVETGLTAYHLHLYDDLKPGGRGSHKSGANKISKQAALSFAKRVLERCRKFEDTGFSCFREPSLRDALFSVSPYDAAEAKSVDGVLPAVGSNTYAEARSSQLGARLGASGVLTNTAADTSGAMGHKVEPDLSKGLASLSEQGFAKQEANTSRGKKREVLLDDVAGVTTASRAASASASVLGGNPLPGGAKGKRSERERDQNSLMRNPKAGRPSVSGFRGERKTKMKPRQKTAQLSSASGTGLLGRLSEAPSPAAPLRESCEAASNGNETLPAGCSASNSSRDMEVGMGFPNLSLESIDGLDVGADLGGQGQDIGSWLSVDDEALQDNDLMMGLEIPMDDLSEINMNF</sequence>
<feature type="compositionally biased region" description="Basic and acidic residues" evidence="1">
    <location>
        <begin position="606"/>
        <end position="615"/>
    </location>
</feature>
<feature type="compositionally biased region" description="Polar residues" evidence="1">
    <location>
        <begin position="726"/>
        <end position="735"/>
    </location>
</feature>
<dbReference type="OrthoDB" id="1915143at2759"/>
<feature type="compositionally biased region" description="Polar residues" evidence="1">
    <location>
        <begin position="1218"/>
        <end position="1227"/>
    </location>
</feature>
<feature type="region of interest" description="Disordered" evidence="1">
    <location>
        <begin position="1159"/>
        <end position="1266"/>
    </location>
</feature>
<keyword evidence="3" id="KW-1185">Reference proteome</keyword>
<protein>
    <submittedName>
        <fullName evidence="2">Uncharacterized protein</fullName>
    </submittedName>
</protein>
<feature type="compositionally biased region" description="Polar residues" evidence="1">
    <location>
        <begin position="318"/>
        <end position="338"/>
    </location>
</feature>
<proteinExistence type="predicted"/>
<dbReference type="PANTHER" id="PTHR31115:SF2">
    <property type="entry name" value="OS05G0107300 PROTEIN"/>
    <property type="match status" value="1"/>
</dbReference>
<feature type="compositionally biased region" description="Polar residues" evidence="1">
    <location>
        <begin position="438"/>
        <end position="465"/>
    </location>
</feature>
<gene>
    <name evidence="2" type="ORF">SI8410_11016048</name>
</gene>
<dbReference type="EMBL" id="LR746274">
    <property type="protein sequence ID" value="CAA7405370.1"/>
    <property type="molecule type" value="Genomic_DNA"/>
</dbReference>
<feature type="compositionally biased region" description="Polar residues" evidence="1">
    <location>
        <begin position="828"/>
        <end position="854"/>
    </location>
</feature>
<dbReference type="Proteomes" id="UP000663760">
    <property type="component" value="Chromosome 11"/>
</dbReference>
<feature type="region of interest" description="Disordered" evidence="1">
    <location>
        <begin position="266"/>
        <end position="420"/>
    </location>
</feature>
<feature type="compositionally biased region" description="Polar residues" evidence="1">
    <location>
        <begin position="403"/>
        <end position="417"/>
    </location>
</feature>
<evidence type="ECO:0000256" key="1">
    <source>
        <dbReference type="SAM" id="MobiDB-lite"/>
    </source>
</evidence>
<evidence type="ECO:0000313" key="3">
    <source>
        <dbReference type="Proteomes" id="UP000663760"/>
    </source>
</evidence>
<dbReference type="Pfam" id="PF10198">
    <property type="entry name" value="Ada3"/>
    <property type="match status" value="1"/>
</dbReference>
<feature type="region of interest" description="Disordered" evidence="1">
    <location>
        <begin position="438"/>
        <end position="468"/>
    </location>
</feature>
<dbReference type="PANTHER" id="PTHR31115">
    <property type="entry name" value="OS05G0107300 PROTEIN"/>
    <property type="match status" value="1"/>
</dbReference>
<dbReference type="InterPro" id="IPR019340">
    <property type="entry name" value="Histone_AcTrfase_su3"/>
</dbReference>
<feature type="compositionally biased region" description="Basic and acidic residues" evidence="1">
    <location>
        <begin position="578"/>
        <end position="588"/>
    </location>
</feature>
<accession>A0A7I8L650</accession>